<evidence type="ECO:0000313" key="4">
    <source>
        <dbReference type="Proteomes" id="UP000728185"/>
    </source>
</evidence>
<evidence type="ECO:0000313" key="3">
    <source>
        <dbReference type="EMBL" id="KAA0184699.1"/>
    </source>
</evidence>
<feature type="compositionally biased region" description="Low complexity" evidence="1">
    <location>
        <begin position="98"/>
        <end position="116"/>
    </location>
</feature>
<comment type="caution">
    <text evidence="3">The sequence shown here is derived from an EMBL/GenBank/DDBJ whole genome shotgun (WGS) entry which is preliminary data.</text>
</comment>
<dbReference type="Gene3D" id="3.10.20.90">
    <property type="entry name" value="Phosphatidylinositol 3-kinase Catalytic Subunit, Chain A, domain 1"/>
    <property type="match status" value="1"/>
</dbReference>
<accession>A0A8E0VCW1</accession>
<feature type="region of interest" description="Disordered" evidence="1">
    <location>
        <begin position="154"/>
        <end position="244"/>
    </location>
</feature>
<dbReference type="InterPro" id="IPR039664">
    <property type="entry name" value="GRB/APBB1IP"/>
</dbReference>
<reference evidence="3" key="1">
    <citation type="submission" date="2019-05" db="EMBL/GenBank/DDBJ databases">
        <title>Annotation for the trematode Fasciolopsis buski.</title>
        <authorList>
            <person name="Choi Y.-J."/>
        </authorList>
    </citation>
    <scope>NUCLEOTIDE SEQUENCE</scope>
    <source>
        <strain evidence="3">HT</strain>
        <tissue evidence="3">Whole worm</tissue>
    </source>
</reference>
<name>A0A8E0VCW1_9TREM</name>
<sequence length="876" mass="98301">MTGLDYKELDQWIADLDVLQKELKTVKLKRSFSSVQQKSNGWTTSPFLAAPNESQKRLTQTLSFVPKRSGNLTEKDSNQSEYNSEETPRQSPFVPLQSNNLSRKSPSPSRLRCSPKVTDHRSHVYESNPYESRLKVPHQADSVPYNPYVCVTNRKNVPNSSNRSGTLREQKTVHWSSELNSTTPSSVPKINTNNLVTNDRQATQSPRSTTGPKGSHLRSDSAIPTTSLIRGRQQDPTKRNAVGGAVRQDVIATRSHSINPVNRVLSHSETFPSRLAFPITLADFTEQKSIADKTRVAYHNDGTNQQPVNEYKPEFYSIPDAHLFSKMVGHTKPLLVSPSDQMEPNLTTQGMVRSQSSVEQLIGCRNKNNQLLHEFNLNCEYNKERYQGAKFRPQRSHSMHHDTLSPATRRSTQEWDPADLSPFKQSEVAPNNKTDRLILRVYHPNRTTKAVSVGPETTTLHVIDILLHKSNLSWSTKYALVEKIPSMKLERCFEDDEILIDCLGNWTVGCENLVFFEEREDVYGMFENAQLWLGDKIVPSEYVDSENVVKIAAYQRLVSFKPYLHLYTTTGGWSKMRAPTPYGFTVKIGETLLRNYQRRQKLSNILGIPICRPMSMFTTPSLECQKHVENKPNGHLNVPEFNSYPCQFHQPFQATETQFHYAHMNKQTPLVFRPDPTGSRIPFQVNTDEHGKSFSASSDSHQPHMCTDPDATTGDASSIGWSTSGSGGCVPLNILNQAGRSNVLGGIGCVSGRPDVRAPRHSRSVSDLTRPVDTTTQTQTNCAGSLTSLFSCTVNNDKRTGQQYYNISPKPANAMGRRHRKSLRRRLFGGGPSARRCNVGRSVSNISAPFNVSVPSWVRASMSDLTLQMPSTHPTI</sequence>
<dbReference type="AlphaFoldDB" id="A0A8E0VCW1"/>
<feature type="region of interest" description="Disordered" evidence="1">
    <location>
        <begin position="755"/>
        <end position="776"/>
    </location>
</feature>
<feature type="domain" description="Ras-associating" evidence="2">
    <location>
        <begin position="435"/>
        <end position="521"/>
    </location>
</feature>
<dbReference type="OrthoDB" id="6235964at2759"/>
<dbReference type="PANTHER" id="PTHR11243">
    <property type="entry name" value="GROWTH FACTOR RECEPTOR-BOUND PROTEIN"/>
    <property type="match status" value="1"/>
</dbReference>
<dbReference type="PROSITE" id="PS50200">
    <property type="entry name" value="RA"/>
    <property type="match status" value="1"/>
</dbReference>
<evidence type="ECO:0000259" key="2">
    <source>
        <dbReference type="PROSITE" id="PS50200"/>
    </source>
</evidence>
<organism evidence="3 4">
    <name type="scientific">Fasciolopsis buskii</name>
    <dbReference type="NCBI Taxonomy" id="27845"/>
    <lineage>
        <taxon>Eukaryota</taxon>
        <taxon>Metazoa</taxon>
        <taxon>Spiralia</taxon>
        <taxon>Lophotrochozoa</taxon>
        <taxon>Platyhelminthes</taxon>
        <taxon>Trematoda</taxon>
        <taxon>Digenea</taxon>
        <taxon>Plagiorchiida</taxon>
        <taxon>Echinostomata</taxon>
        <taxon>Echinostomatoidea</taxon>
        <taxon>Fasciolidae</taxon>
        <taxon>Fasciolopsis</taxon>
    </lineage>
</organism>
<dbReference type="SUPFAM" id="SSF54236">
    <property type="entry name" value="Ubiquitin-like"/>
    <property type="match status" value="1"/>
</dbReference>
<evidence type="ECO:0000256" key="1">
    <source>
        <dbReference type="SAM" id="MobiDB-lite"/>
    </source>
</evidence>
<dbReference type="InterPro" id="IPR000159">
    <property type="entry name" value="RA_dom"/>
</dbReference>
<feature type="compositionally biased region" description="Polar residues" evidence="1">
    <location>
        <begin position="154"/>
        <end position="165"/>
    </location>
</feature>
<dbReference type="SMART" id="SM00314">
    <property type="entry name" value="RA"/>
    <property type="match status" value="1"/>
</dbReference>
<dbReference type="PANTHER" id="PTHR11243:SF23">
    <property type="entry name" value="LD06925P"/>
    <property type="match status" value="1"/>
</dbReference>
<keyword evidence="4" id="KW-1185">Reference proteome</keyword>
<dbReference type="Proteomes" id="UP000728185">
    <property type="component" value="Unassembled WGS sequence"/>
</dbReference>
<dbReference type="GO" id="GO:0007165">
    <property type="term" value="P:signal transduction"/>
    <property type="evidence" value="ECO:0007669"/>
    <property type="project" value="InterPro"/>
</dbReference>
<feature type="region of interest" description="Disordered" evidence="1">
    <location>
        <begin position="65"/>
        <end position="139"/>
    </location>
</feature>
<feature type="compositionally biased region" description="Polar residues" evidence="1">
    <location>
        <begin position="173"/>
        <end position="212"/>
    </location>
</feature>
<gene>
    <name evidence="3" type="ORF">FBUS_03087</name>
</gene>
<feature type="region of interest" description="Disordered" evidence="1">
    <location>
        <begin position="392"/>
        <end position="415"/>
    </location>
</feature>
<proteinExistence type="predicted"/>
<dbReference type="Pfam" id="PF21989">
    <property type="entry name" value="RA_2"/>
    <property type="match status" value="1"/>
</dbReference>
<dbReference type="EMBL" id="LUCM01010964">
    <property type="protein sequence ID" value="KAA0184699.1"/>
    <property type="molecule type" value="Genomic_DNA"/>
</dbReference>
<feature type="region of interest" description="Disordered" evidence="1">
    <location>
        <begin position="690"/>
        <end position="713"/>
    </location>
</feature>
<protein>
    <recommendedName>
        <fullName evidence="2">Ras-associating domain-containing protein</fullName>
    </recommendedName>
</protein>
<dbReference type="InterPro" id="IPR029071">
    <property type="entry name" value="Ubiquitin-like_domsf"/>
</dbReference>